<dbReference type="EMBL" id="KV428099">
    <property type="protein sequence ID" value="KZT36774.1"/>
    <property type="molecule type" value="Genomic_DNA"/>
</dbReference>
<name>A0A166BUY7_9AGAM</name>
<dbReference type="OrthoDB" id="4584900at2759"/>
<reference evidence="2 3" key="1">
    <citation type="journal article" date="2016" name="Mol. Biol. Evol.">
        <title>Comparative Genomics of Early-Diverging Mushroom-Forming Fungi Provides Insights into the Origins of Lignocellulose Decay Capabilities.</title>
        <authorList>
            <person name="Nagy L.G."/>
            <person name="Riley R."/>
            <person name="Tritt A."/>
            <person name="Adam C."/>
            <person name="Daum C."/>
            <person name="Floudas D."/>
            <person name="Sun H."/>
            <person name="Yadav J.S."/>
            <person name="Pangilinan J."/>
            <person name="Larsson K.H."/>
            <person name="Matsuura K."/>
            <person name="Barry K."/>
            <person name="Labutti K."/>
            <person name="Kuo R."/>
            <person name="Ohm R.A."/>
            <person name="Bhattacharya S.S."/>
            <person name="Shirouzu T."/>
            <person name="Yoshinaga Y."/>
            <person name="Martin F.M."/>
            <person name="Grigoriev I.V."/>
            <person name="Hibbett D.S."/>
        </authorList>
    </citation>
    <scope>NUCLEOTIDE SEQUENCE [LARGE SCALE GENOMIC DNA]</scope>
    <source>
        <strain evidence="2 3">HHB10207 ss-3</strain>
    </source>
</reference>
<dbReference type="Proteomes" id="UP000076798">
    <property type="component" value="Unassembled WGS sequence"/>
</dbReference>
<accession>A0A166BUY7</accession>
<organism evidence="2 3">
    <name type="scientific">Sistotremastrum suecicum HHB10207 ss-3</name>
    <dbReference type="NCBI Taxonomy" id="1314776"/>
    <lineage>
        <taxon>Eukaryota</taxon>
        <taxon>Fungi</taxon>
        <taxon>Dikarya</taxon>
        <taxon>Basidiomycota</taxon>
        <taxon>Agaricomycotina</taxon>
        <taxon>Agaricomycetes</taxon>
        <taxon>Sistotremastrales</taxon>
        <taxon>Sistotremastraceae</taxon>
        <taxon>Sistotremastrum</taxon>
    </lineage>
</organism>
<feature type="chain" id="PRO_5007871361" evidence="1">
    <location>
        <begin position="20"/>
        <end position="263"/>
    </location>
</feature>
<dbReference type="STRING" id="1314776.A0A166BUY7"/>
<evidence type="ECO:0000256" key="1">
    <source>
        <dbReference type="SAM" id="SignalP"/>
    </source>
</evidence>
<dbReference type="AlphaFoldDB" id="A0A166BUY7"/>
<proteinExistence type="predicted"/>
<keyword evidence="1" id="KW-0732">Signal</keyword>
<evidence type="ECO:0000313" key="3">
    <source>
        <dbReference type="Proteomes" id="UP000076798"/>
    </source>
</evidence>
<feature type="signal peptide" evidence="1">
    <location>
        <begin position="1"/>
        <end position="19"/>
    </location>
</feature>
<gene>
    <name evidence="2" type="ORF">SISSUDRAFT_1063385</name>
</gene>
<evidence type="ECO:0000313" key="2">
    <source>
        <dbReference type="EMBL" id="KZT36774.1"/>
    </source>
</evidence>
<keyword evidence="3" id="KW-1185">Reference proteome</keyword>
<protein>
    <submittedName>
        <fullName evidence="2">Uncharacterized protein</fullName>
    </submittedName>
</protein>
<sequence>MRLSSVFLVFAVVASAGLGKRIYKDGYSRQSSPSLSDDKVAAGYQQIKPLSNAALLAAGLPPKSPKFLQDGIFKRQASRVELAPRQAVSMTPLALPFMAHMVVKDMNGLALGFISQTLNGYYQFKFITDITKAAIFTVSSTTGFVDIAVAGQALPFIGIGLGPGSKGNRFGPGNAAWGYITIVPSSWYEVAGDFVGSGESTIWQIDPWTLSVTAQWRNFSVSVPLIIFTEGIAGLSLTADLQAYSAAFPTQTVQPVTLSLLPI</sequence>